<dbReference type="InterPro" id="IPR036291">
    <property type="entry name" value="NAD(P)-bd_dom_sf"/>
</dbReference>
<dbReference type="FunCoup" id="A0A3N1HKY7">
    <property type="interactions" value="63"/>
</dbReference>
<dbReference type="AlphaFoldDB" id="A0A3N1HKY7"/>
<dbReference type="EMBL" id="RJKN01000004">
    <property type="protein sequence ID" value="ROP43160.1"/>
    <property type="molecule type" value="Genomic_DNA"/>
</dbReference>
<dbReference type="Pfam" id="PF00106">
    <property type="entry name" value="adh_short"/>
    <property type="match status" value="1"/>
</dbReference>
<comment type="caution">
    <text evidence="4">The sequence shown here is derived from an EMBL/GenBank/DDBJ whole genome shotgun (WGS) entry which is preliminary data.</text>
</comment>
<protein>
    <submittedName>
        <fullName evidence="4">NAD(P)-dependent dehydrogenase (Short-subunit alcohol dehydrogenase family)</fullName>
    </submittedName>
</protein>
<evidence type="ECO:0000256" key="3">
    <source>
        <dbReference type="SAM" id="MobiDB-lite"/>
    </source>
</evidence>
<evidence type="ECO:0000256" key="1">
    <source>
        <dbReference type="ARBA" id="ARBA00006484"/>
    </source>
</evidence>
<feature type="compositionally biased region" description="Low complexity" evidence="3">
    <location>
        <begin position="14"/>
        <end position="23"/>
    </location>
</feature>
<dbReference type="PANTHER" id="PTHR24320">
    <property type="entry name" value="RETINOL DEHYDROGENASE"/>
    <property type="match status" value="1"/>
</dbReference>
<dbReference type="OrthoDB" id="4577644at2"/>
<dbReference type="InterPro" id="IPR002347">
    <property type="entry name" value="SDR_fam"/>
</dbReference>
<gene>
    <name evidence="4" type="ORF">EDC03_1756</name>
</gene>
<keyword evidence="2" id="KW-0560">Oxidoreductase</keyword>
<reference evidence="4 5" key="1">
    <citation type="journal article" date="2015" name="Stand. Genomic Sci.">
        <title>Genomic Encyclopedia of Bacterial and Archaeal Type Strains, Phase III: the genomes of soil and plant-associated and newly described type strains.</title>
        <authorList>
            <person name="Whitman W.B."/>
            <person name="Woyke T."/>
            <person name="Klenk H.P."/>
            <person name="Zhou Y."/>
            <person name="Lilburn T.G."/>
            <person name="Beck B.J."/>
            <person name="De Vos P."/>
            <person name="Vandamme P."/>
            <person name="Eisen J.A."/>
            <person name="Garrity G."/>
            <person name="Hugenholtz P."/>
            <person name="Kyrpides N.C."/>
        </authorList>
    </citation>
    <scope>NUCLEOTIDE SEQUENCE [LARGE SCALE GENOMIC DNA]</scope>
    <source>
        <strain evidence="4 5">CECT 7306</strain>
    </source>
</reference>
<proteinExistence type="inferred from homology"/>
<name>A0A3N1HKY7_9ACTN</name>
<dbReference type="InParanoid" id="A0A3N1HKY7"/>
<dbReference type="PANTHER" id="PTHR24320:SF148">
    <property type="entry name" value="NAD(P)-BINDING ROSSMANN-FOLD SUPERFAMILY PROTEIN"/>
    <property type="match status" value="1"/>
</dbReference>
<dbReference type="SUPFAM" id="SSF51735">
    <property type="entry name" value="NAD(P)-binding Rossmann-fold domains"/>
    <property type="match status" value="1"/>
</dbReference>
<sequence length="335" mass="35258">MTSHADSPTPPAGAPSGAAWSPTQVGDQSGRTALVTGANSGLGLEVSAVLARAGARVVMTARSRERGETALAEVRRRAPGAQVELQMLDLASLASVADLATRMTASLGAHGLDLLVNNAGVMAVPQGRTADGFETQIGTNFLGHFALTGRLLGPLLQSETAGRRPRVVSLSSMAHRWGRITPDDLMREKRYGAWSVYGQSKLADLMFALELDRRTDRAARELVSVAAHPGISATNLFTQGPLGRLPRPVRDGLGKVGELVMQSPEMGAWPVLRAATAPDVVGGEYYGPAGAGERSGPPVRVGTSARAQDVDMARWLWDEAVRLTGVHYGELAPTT</sequence>
<evidence type="ECO:0000313" key="4">
    <source>
        <dbReference type="EMBL" id="ROP43160.1"/>
    </source>
</evidence>
<dbReference type="NCBIfam" id="NF004846">
    <property type="entry name" value="PRK06197.1"/>
    <property type="match status" value="1"/>
</dbReference>
<keyword evidence="5" id="KW-1185">Reference proteome</keyword>
<dbReference type="Gene3D" id="3.40.50.720">
    <property type="entry name" value="NAD(P)-binding Rossmann-like Domain"/>
    <property type="match status" value="1"/>
</dbReference>
<dbReference type="CDD" id="cd05327">
    <property type="entry name" value="retinol-DH_like_SDR_c_like"/>
    <property type="match status" value="1"/>
</dbReference>
<organism evidence="4 5">
    <name type="scientific">Pseudokineococcus lusitanus</name>
    <dbReference type="NCBI Taxonomy" id="763993"/>
    <lineage>
        <taxon>Bacteria</taxon>
        <taxon>Bacillati</taxon>
        <taxon>Actinomycetota</taxon>
        <taxon>Actinomycetes</taxon>
        <taxon>Kineosporiales</taxon>
        <taxon>Kineosporiaceae</taxon>
        <taxon>Pseudokineococcus</taxon>
    </lineage>
</organism>
<feature type="region of interest" description="Disordered" evidence="3">
    <location>
        <begin position="1"/>
        <end position="29"/>
    </location>
</feature>
<evidence type="ECO:0000256" key="2">
    <source>
        <dbReference type="ARBA" id="ARBA00023002"/>
    </source>
</evidence>
<dbReference type="RefSeq" id="WP_123379859.1">
    <property type="nucleotide sequence ID" value="NZ_RJKN01000004.1"/>
</dbReference>
<dbReference type="PRINTS" id="PR00081">
    <property type="entry name" value="GDHRDH"/>
</dbReference>
<comment type="similarity">
    <text evidence="1">Belongs to the short-chain dehydrogenases/reductases (SDR) family.</text>
</comment>
<evidence type="ECO:0000313" key="5">
    <source>
        <dbReference type="Proteomes" id="UP000276232"/>
    </source>
</evidence>
<dbReference type="GO" id="GO:0016491">
    <property type="term" value="F:oxidoreductase activity"/>
    <property type="evidence" value="ECO:0007669"/>
    <property type="project" value="UniProtKB-KW"/>
</dbReference>
<accession>A0A3N1HKY7</accession>
<dbReference type="Proteomes" id="UP000276232">
    <property type="component" value="Unassembled WGS sequence"/>
</dbReference>